<accession>D8TZT8</accession>
<sequence>MTLISPSSIMKIPSSERKIHTATRTWPMRCACACAPQSSFRSDLHNGARALQRWMLEVGCIRVWFVKQLTSGYSGWYLSDSSRNFPLGKVPTYSPSKCPR</sequence>
<organism evidence="2">
    <name type="scientific">Volvox carteri f. nagariensis</name>
    <dbReference type="NCBI Taxonomy" id="3068"/>
    <lineage>
        <taxon>Eukaryota</taxon>
        <taxon>Viridiplantae</taxon>
        <taxon>Chlorophyta</taxon>
        <taxon>core chlorophytes</taxon>
        <taxon>Chlorophyceae</taxon>
        <taxon>CS clade</taxon>
        <taxon>Chlamydomonadales</taxon>
        <taxon>Volvocaceae</taxon>
        <taxon>Volvox</taxon>
    </lineage>
</organism>
<dbReference type="AlphaFoldDB" id="D8TZT8"/>
<dbReference type="Proteomes" id="UP000001058">
    <property type="component" value="Unassembled WGS sequence"/>
</dbReference>
<name>D8TZT8_VOLCA</name>
<dbReference type="KEGG" id="vcn:VOLCADRAFT_92500"/>
<gene>
    <name evidence="1" type="ORF">VOLCADRAFT_92500</name>
</gene>
<protein>
    <submittedName>
        <fullName evidence="1">Uncharacterized protein</fullName>
    </submittedName>
</protein>
<dbReference type="EMBL" id="GL378347">
    <property type="protein sequence ID" value="EFJ46982.1"/>
    <property type="molecule type" value="Genomic_DNA"/>
</dbReference>
<dbReference type="InParanoid" id="D8TZT8"/>
<reference evidence="1 2" key="1">
    <citation type="journal article" date="2010" name="Science">
        <title>Genomic analysis of organismal complexity in the multicellular green alga Volvox carteri.</title>
        <authorList>
            <person name="Prochnik S.E."/>
            <person name="Umen J."/>
            <person name="Nedelcu A.M."/>
            <person name="Hallmann A."/>
            <person name="Miller S.M."/>
            <person name="Nishii I."/>
            <person name="Ferris P."/>
            <person name="Kuo A."/>
            <person name="Mitros T."/>
            <person name="Fritz-Laylin L.K."/>
            <person name="Hellsten U."/>
            <person name="Chapman J."/>
            <person name="Simakov O."/>
            <person name="Rensing S.A."/>
            <person name="Terry A."/>
            <person name="Pangilinan J."/>
            <person name="Kapitonov V."/>
            <person name="Jurka J."/>
            <person name="Salamov A."/>
            <person name="Shapiro H."/>
            <person name="Schmutz J."/>
            <person name="Grimwood J."/>
            <person name="Lindquist E."/>
            <person name="Lucas S."/>
            <person name="Grigoriev I.V."/>
            <person name="Schmitt R."/>
            <person name="Kirk D."/>
            <person name="Rokhsar D.S."/>
        </authorList>
    </citation>
    <scope>NUCLEOTIDE SEQUENCE [LARGE SCALE GENOMIC DNA]</scope>
    <source>
        <strain evidence="2">f. Nagariensis / Eve</strain>
    </source>
</reference>
<evidence type="ECO:0000313" key="2">
    <source>
        <dbReference type="Proteomes" id="UP000001058"/>
    </source>
</evidence>
<evidence type="ECO:0000313" key="1">
    <source>
        <dbReference type="EMBL" id="EFJ46982.1"/>
    </source>
</evidence>
<keyword evidence="2" id="KW-1185">Reference proteome</keyword>
<proteinExistence type="predicted"/>
<dbReference type="GeneID" id="9616051"/>
<dbReference type="RefSeq" id="XP_002951877.1">
    <property type="nucleotide sequence ID" value="XM_002951831.1"/>
</dbReference>